<reference evidence="2" key="1">
    <citation type="journal article" date="2023" name="Plant J.">
        <title>Genome sequences and population genomics provide insights into the demographic history, inbreeding, and mutation load of two 'living fossil' tree species of Dipteronia.</title>
        <authorList>
            <person name="Feng Y."/>
            <person name="Comes H.P."/>
            <person name="Chen J."/>
            <person name="Zhu S."/>
            <person name="Lu R."/>
            <person name="Zhang X."/>
            <person name="Li P."/>
            <person name="Qiu J."/>
            <person name="Olsen K.M."/>
            <person name="Qiu Y."/>
        </authorList>
    </citation>
    <scope>NUCLEOTIDE SEQUENCE</scope>
    <source>
        <strain evidence="2">NBL</strain>
    </source>
</reference>
<proteinExistence type="predicted"/>
<evidence type="ECO:0000259" key="1">
    <source>
        <dbReference type="Pfam" id="PF26130"/>
    </source>
</evidence>
<keyword evidence="3" id="KW-1185">Reference proteome</keyword>
<protein>
    <recommendedName>
        <fullName evidence="1">PB1-like domain-containing protein</fullName>
    </recommendedName>
</protein>
<dbReference type="Pfam" id="PF26130">
    <property type="entry name" value="PB1-like"/>
    <property type="match status" value="1"/>
</dbReference>
<name>A0AAD9ZL64_9ROSI</name>
<gene>
    <name evidence="2" type="ORF">Dsin_031034</name>
</gene>
<sequence length="285" mass="30866">MAPYEGHLGHSAYLDDLENYFSFRVYHGGEFDGKRENYIEGTISFFDYVSMDELSLLDMDDIAMELTYDLLVGYWIEVSGNKSLRITGRAGGVNIGPAGVDIGPGGIGVDVGYGGDNIGLGGTGVEVGSGGVNIGLDGVDIGLAGVDIGLGSGGVDIGHASADIGSASGVDDLRSLDGYDGEEDEGGPPRKFIKTKYHEFNPSQDMQDPIFRVGMEFGSADLFRKPQKRLPRFAFVQDVQSPALVPHKQFGYKSPRSKSFMFALAKMKKKMFEKLREEDEMMKLS</sequence>
<dbReference type="InterPro" id="IPR058594">
    <property type="entry name" value="PB1-like_dom_pln"/>
</dbReference>
<dbReference type="EMBL" id="JANJYJ010000010">
    <property type="protein sequence ID" value="KAK3183748.1"/>
    <property type="molecule type" value="Genomic_DNA"/>
</dbReference>
<dbReference type="AlphaFoldDB" id="A0AAD9ZL64"/>
<evidence type="ECO:0000313" key="2">
    <source>
        <dbReference type="EMBL" id="KAK3183748.1"/>
    </source>
</evidence>
<comment type="caution">
    <text evidence="2">The sequence shown here is derived from an EMBL/GenBank/DDBJ whole genome shotgun (WGS) entry which is preliminary data.</text>
</comment>
<evidence type="ECO:0000313" key="3">
    <source>
        <dbReference type="Proteomes" id="UP001281410"/>
    </source>
</evidence>
<dbReference type="Proteomes" id="UP001281410">
    <property type="component" value="Unassembled WGS sequence"/>
</dbReference>
<organism evidence="2 3">
    <name type="scientific">Dipteronia sinensis</name>
    <dbReference type="NCBI Taxonomy" id="43782"/>
    <lineage>
        <taxon>Eukaryota</taxon>
        <taxon>Viridiplantae</taxon>
        <taxon>Streptophyta</taxon>
        <taxon>Embryophyta</taxon>
        <taxon>Tracheophyta</taxon>
        <taxon>Spermatophyta</taxon>
        <taxon>Magnoliopsida</taxon>
        <taxon>eudicotyledons</taxon>
        <taxon>Gunneridae</taxon>
        <taxon>Pentapetalae</taxon>
        <taxon>rosids</taxon>
        <taxon>malvids</taxon>
        <taxon>Sapindales</taxon>
        <taxon>Sapindaceae</taxon>
        <taxon>Hippocastanoideae</taxon>
        <taxon>Acereae</taxon>
        <taxon>Dipteronia</taxon>
    </lineage>
</organism>
<accession>A0AAD9ZL64</accession>
<feature type="domain" description="PB1-like" evidence="1">
    <location>
        <begin position="19"/>
        <end position="81"/>
    </location>
</feature>